<name>A0A6U3VPC6_9STRA</name>
<dbReference type="PANTHER" id="PTHR20948:SF2">
    <property type="entry name" value="TRANSMEMBRANE PROTEIN 164"/>
    <property type="match status" value="1"/>
</dbReference>
<dbReference type="AlphaFoldDB" id="A0A6U3VPC6"/>
<feature type="transmembrane region" description="Helical" evidence="1">
    <location>
        <begin position="113"/>
        <end position="131"/>
    </location>
</feature>
<reference evidence="2" key="1">
    <citation type="submission" date="2021-01" db="EMBL/GenBank/DDBJ databases">
        <authorList>
            <person name="Corre E."/>
            <person name="Pelletier E."/>
            <person name="Niang G."/>
            <person name="Scheremetjew M."/>
            <person name="Finn R."/>
            <person name="Kale V."/>
            <person name="Holt S."/>
            <person name="Cochrane G."/>
            <person name="Meng A."/>
            <person name="Brown T."/>
            <person name="Cohen L."/>
        </authorList>
    </citation>
    <scope>NUCLEOTIDE SEQUENCE</scope>
    <source>
        <strain evidence="2">GSO104</strain>
    </source>
</reference>
<protein>
    <submittedName>
        <fullName evidence="2">Uncharacterized protein</fullName>
    </submittedName>
</protein>
<evidence type="ECO:0000313" key="2">
    <source>
        <dbReference type="EMBL" id="CAE4590551.1"/>
    </source>
</evidence>
<feature type="transmembrane region" description="Helical" evidence="1">
    <location>
        <begin position="137"/>
        <end position="157"/>
    </location>
</feature>
<organism evidence="2">
    <name type="scientific">Ditylum brightwellii</name>
    <dbReference type="NCBI Taxonomy" id="49249"/>
    <lineage>
        <taxon>Eukaryota</taxon>
        <taxon>Sar</taxon>
        <taxon>Stramenopiles</taxon>
        <taxon>Ochrophyta</taxon>
        <taxon>Bacillariophyta</taxon>
        <taxon>Mediophyceae</taxon>
        <taxon>Lithodesmiophycidae</taxon>
        <taxon>Lithodesmiales</taxon>
        <taxon>Lithodesmiaceae</taxon>
        <taxon>Ditylum</taxon>
    </lineage>
</organism>
<evidence type="ECO:0000256" key="1">
    <source>
        <dbReference type="SAM" id="Phobius"/>
    </source>
</evidence>
<feature type="transmembrane region" description="Helical" evidence="1">
    <location>
        <begin position="237"/>
        <end position="264"/>
    </location>
</feature>
<sequence>MTSSMLSTAATLLHSLYPHLVDHIVTPEEVTGSDICYFGPNGERDDTSVVFCRDLDDGKRPMVGTWYLTPERHVLEWTFTTTVFLLLLSVLYPKLPKYKANPNGENPLRPPTWLRAIAFLFFCLMIMYKSTGYSGKLLMIAMPCNVLWCLAFALSFYPNLSTHASHIICQLWISYTSLTIAALAIPDTSDLVLPFELPYFFIMHWLLLFFPIYYLCSGKVSTLPFPNSGETYVSSFFKWWSFSCIMFGIFYVTIITPLSLYSGINLNYMLNPPPTPGNIISGPNYRLMSCAGTSLSFLFIRAVMSLAELILRLVFNCPFSVHAELRKKKAT</sequence>
<feature type="transmembrane region" description="Helical" evidence="1">
    <location>
        <begin position="74"/>
        <end position="92"/>
    </location>
</feature>
<dbReference type="EMBL" id="HBNS01007665">
    <property type="protein sequence ID" value="CAE4590551.1"/>
    <property type="molecule type" value="Transcribed_RNA"/>
</dbReference>
<dbReference type="PANTHER" id="PTHR20948">
    <property type="entry name" value="TRANSMEMBRANE PROTEIN 164"/>
    <property type="match status" value="1"/>
</dbReference>
<gene>
    <name evidence="2" type="ORF">DBRI00130_LOCUS6199</name>
</gene>
<keyword evidence="1" id="KW-0472">Membrane</keyword>
<feature type="transmembrane region" description="Helical" evidence="1">
    <location>
        <begin position="164"/>
        <end position="185"/>
    </location>
</feature>
<dbReference type="Pfam" id="PF14808">
    <property type="entry name" value="TMEM164"/>
    <property type="match status" value="1"/>
</dbReference>
<dbReference type="InterPro" id="IPR026508">
    <property type="entry name" value="TMEM164"/>
</dbReference>
<feature type="transmembrane region" description="Helical" evidence="1">
    <location>
        <begin position="197"/>
        <end position="216"/>
    </location>
</feature>
<keyword evidence="1" id="KW-1133">Transmembrane helix</keyword>
<keyword evidence="1" id="KW-0812">Transmembrane</keyword>
<accession>A0A6U3VPC6</accession>
<proteinExistence type="predicted"/>